<dbReference type="EMBL" id="AFWV01000004">
    <property type="protein sequence ID" value="EGV19368.1"/>
    <property type="molecule type" value="Genomic_DNA"/>
</dbReference>
<reference evidence="18 19" key="1">
    <citation type="submission" date="2011-06" db="EMBL/GenBank/DDBJ databases">
        <title>The draft genome of Thiocapsa marina 5811.</title>
        <authorList>
            <consortium name="US DOE Joint Genome Institute (JGI-PGF)"/>
            <person name="Lucas S."/>
            <person name="Han J."/>
            <person name="Cheng J.-F."/>
            <person name="Goodwin L."/>
            <person name="Pitluck S."/>
            <person name="Peters L."/>
            <person name="Land M.L."/>
            <person name="Hauser L."/>
            <person name="Vogl K."/>
            <person name="Liu Z."/>
            <person name="Imhoff J."/>
            <person name="Thiel V."/>
            <person name="Frigaard N.-U."/>
            <person name="Bryant D."/>
            <person name="Woyke T.J."/>
        </authorList>
    </citation>
    <scope>NUCLEOTIDE SEQUENCE [LARGE SCALE GENOMIC DNA]</scope>
    <source>
        <strain evidence="18 19">5811</strain>
    </source>
</reference>
<evidence type="ECO:0000313" key="18">
    <source>
        <dbReference type="EMBL" id="EGV19368.1"/>
    </source>
</evidence>
<name>F9U9B0_9GAMM</name>
<dbReference type="Pfam" id="PF13439">
    <property type="entry name" value="Glyco_transf_4"/>
    <property type="match status" value="1"/>
</dbReference>
<keyword evidence="6" id="KW-0812">Transmembrane</keyword>
<dbReference type="PANTHER" id="PTHR45918:SF1">
    <property type="entry name" value="ALPHA-1,3_1,6-MANNOSYLTRANSFERASE ALG2"/>
    <property type="match status" value="1"/>
</dbReference>
<dbReference type="InterPro" id="IPR027054">
    <property type="entry name" value="ALG2"/>
</dbReference>
<organism evidence="18 19">
    <name type="scientific">Thiocapsa marina 5811</name>
    <dbReference type="NCBI Taxonomy" id="768671"/>
    <lineage>
        <taxon>Bacteria</taxon>
        <taxon>Pseudomonadati</taxon>
        <taxon>Pseudomonadota</taxon>
        <taxon>Gammaproteobacteria</taxon>
        <taxon>Chromatiales</taxon>
        <taxon>Chromatiaceae</taxon>
        <taxon>Thiocapsa</taxon>
    </lineage>
</organism>
<sequence length="363" mass="40135">MTLYGAFDADVCVGFVSQHVFGDAIDPGRLIDLRAHSRFPPLELIHLLARFQRIAGSVARYPNRIYSGSYSVLASSPDHSGRSIYYCHTPPRFLYDLEHYYLSRLSPLQRPLLRALQAWFKSRYEASISRMDVVLANSRNVQHRLKHYVDVESTVVYPPVDLSRFRWSGQDDYFVSTARLEPLKRVAPIIEAFRQMPDQTLVVASGGGQLKALRRLAANASNIHFTGWLAGDELSRLIGSCRASIYLAQDEDFGISPVESMAAGKPVIGVAEGGLLETLVPDETGHLLPPSFTVEDIRGAVRSMTAAKAKALRASCETRAALFSREAFLSAMGSTISPASPPQTKNSPEFGITDRPSKDQKHP</sequence>
<dbReference type="STRING" id="768671.ThimaDRAFT_1512"/>
<dbReference type="Pfam" id="PF00534">
    <property type="entry name" value="Glycos_transf_1"/>
    <property type="match status" value="1"/>
</dbReference>
<evidence type="ECO:0000259" key="16">
    <source>
        <dbReference type="Pfam" id="PF00534"/>
    </source>
</evidence>
<keyword evidence="5 18" id="KW-0808">Transferase</keyword>
<dbReference type="PANTHER" id="PTHR45918">
    <property type="entry name" value="ALPHA-1,3/1,6-MANNOSYLTRANSFERASE ALG2"/>
    <property type="match status" value="1"/>
</dbReference>
<dbReference type="GO" id="GO:0102704">
    <property type="term" value="F:GDP-Man:Man(2)GlcNAc(2)-PP-Dol alpha-1,6-mannosyltransferase activity"/>
    <property type="evidence" value="ECO:0007669"/>
    <property type="project" value="UniProtKB-EC"/>
</dbReference>
<dbReference type="GO" id="GO:0004378">
    <property type="term" value="F:GDP-Man:Man(1)GlcNAc(2)-PP-Dol alpha-1,3-mannosyltransferase activity"/>
    <property type="evidence" value="ECO:0007669"/>
    <property type="project" value="UniProtKB-EC"/>
</dbReference>
<dbReference type="EC" id="2.4.1.257" evidence="3"/>
<dbReference type="eggNOG" id="COG0438">
    <property type="taxonomic scope" value="Bacteria"/>
</dbReference>
<keyword evidence="19" id="KW-1185">Reference proteome</keyword>
<gene>
    <name evidence="18" type="ORF">ThimaDRAFT_1512</name>
</gene>
<dbReference type="Proteomes" id="UP000005459">
    <property type="component" value="Unassembled WGS sequence"/>
</dbReference>
<dbReference type="InterPro" id="IPR028098">
    <property type="entry name" value="Glyco_trans_4-like_N"/>
</dbReference>
<evidence type="ECO:0000313" key="19">
    <source>
        <dbReference type="Proteomes" id="UP000005459"/>
    </source>
</evidence>
<keyword evidence="9" id="KW-0472">Membrane</keyword>
<evidence type="ECO:0000256" key="3">
    <source>
        <dbReference type="ARBA" id="ARBA00011969"/>
    </source>
</evidence>
<feature type="region of interest" description="Disordered" evidence="15">
    <location>
        <begin position="334"/>
        <end position="363"/>
    </location>
</feature>
<keyword evidence="8" id="KW-1133">Transmembrane helix</keyword>
<protein>
    <recommendedName>
        <fullName evidence="10">GDP-Man:Man(1)GlcNAc(2)-PP-Dol alpha-1,3-mannosyltransferase</fullName>
        <ecNumber evidence="4">2.4.1.132</ecNumber>
        <ecNumber evidence="3">2.4.1.257</ecNumber>
    </recommendedName>
    <alternativeName>
        <fullName evidence="12">GDP-Man:Man(1)GlcNAc(2)-PP-dolichol mannosyltransferase</fullName>
    </alternativeName>
    <alternativeName>
        <fullName evidence="11">GDP-Man:Man(2)GlcNAc(2)-PP-Dol alpha-1,6-mannosyltransferase</fullName>
    </alternativeName>
</protein>
<evidence type="ECO:0000256" key="7">
    <source>
        <dbReference type="ARBA" id="ARBA00022824"/>
    </source>
</evidence>
<evidence type="ECO:0000256" key="1">
    <source>
        <dbReference type="ARBA" id="ARBA00004586"/>
    </source>
</evidence>
<comment type="subcellular location">
    <subcellularLocation>
        <location evidence="1">Endoplasmic reticulum membrane</location>
    </subcellularLocation>
</comment>
<dbReference type="EC" id="2.4.1.132" evidence="4"/>
<comment type="pathway">
    <text evidence="2">Protein modification; protein glycosylation.</text>
</comment>
<evidence type="ECO:0000256" key="12">
    <source>
        <dbReference type="ARBA" id="ARBA00032874"/>
    </source>
</evidence>
<comment type="catalytic activity">
    <reaction evidence="13">
        <text>a beta-D-Man-(1-&gt;4)-beta-D-GlcNAc-(1-&gt;4)-alpha-D-GlcNAc-diphospho-di-trans,poly-cis-dolichol + GDP-alpha-D-mannose = an alpha-D-Man-(1-&gt;3)-beta-D-Man-(1-&gt;4)-beta-D-GlcNAc-(1-&gt;4)-alpha-D-GlcNAc-diphospho-di-trans,poly-cis-dolichol + GDP + H(+)</text>
        <dbReference type="Rhea" id="RHEA:29515"/>
        <dbReference type="Rhea" id="RHEA-COMP:19511"/>
        <dbReference type="Rhea" id="RHEA-COMP:19513"/>
        <dbReference type="ChEBI" id="CHEBI:15378"/>
        <dbReference type="ChEBI" id="CHEBI:57527"/>
        <dbReference type="ChEBI" id="CHEBI:58189"/>
        <dbReference type="ChEBI" id="CHEBI:58472"/>
        <dbReference type="ChEBI" id="CHEBI:132510"/>
        <dbReference type="EC" id="2.4.1.132"/>
    </reaction>
    <physiologicalReaction direction="left-to-right" evidence="13">
        <dbReference type="Rhea" id="RHEA:29516"/>
    </physiologicalReaction>
</comment>
<dbReference type="GO" id="GO:0012505">
    <property type="term" value="C:endomembrane system"/>
    <property type="evidence" value="ECO:0007669"/>
    <property type="project" value="TreeGrafter"/>
</dbReference>
<evidence type="ECO:0000256" key="5">
    <source>
        <dbReference type="ARBA" id="ARBA00022679"/>
    </source>
</evidence>
<evidence type="ECO:0000259" key="17">
    <source>
        <dbReference type="Pfam" id="PF13439"/>
    </source>
</evidence>
<dbReference type="AlphaFoldDB" id="F9U9B0"/>
<comment type="catalytic activity">
    <reaction evidence="14">
        <text>an alpha-D-Man-(1-&gt;3)-beta-D-Man-(1-&gt;4)-beta-D-GlcNAc-(1-&gt;4)-alpha-D-GlcNAc-diphospho-di-trans,poly-cis-dolichol + GDP-alpha-D-mannose = an alpha-D-Man-(1-&gt;3)-[alpha-D-Man-(1-&gt;6)]-beta-D-Man-(1-&gt;4)-beta-D-GlcNAc-(1-&gt;4)-alpha-D-GlcNAc-diphospho-di-trans,poly-cis-dolichol + GDP + H(+)</text>
        <dbReference type="Rhea" id="RHEA:29519"/>
        <dbReference type="Rhea" id="RHEA-COMP:19513"/>
        <dbReference type="Rhea" id="RHEA-COMP:19515"/>
        <dbReference type="ChEBI" id="CHEBI:15378"/>
        <dbReference type="ChEBI" id="CHEBI:57527"/>
        <dbReference type="ChEBI" id="CHEBI:58189"/>
        <dbReference type="ChEBI" id="CHEBI:132510"/>
        <dbReference type="ChEBI" id="CHEBI:132511"/>
        <dbReference type="EC" id="2.4.1.257"/>
    </reaction>
    <physiologicalReaction direction="left-to-right" evidence="14">
        <dbReference type="Rhea" id="RHEA:29520"/>
    </physiologicalReaction>
</comment>
<evidence type="ECO:0000256" key="11">
    <source>
        <dbReference type="ARBA" id="ARBA00032333"/>
    </source>
</evidence>
<evidence type="ECO:0000256" key="15">
    <source>
        <dbReference type="SAM" id="MobiDB-lite"/>
    </source>
</evidence>
<keyword evidence="7" id="KW-0256">Endoplasmic reticulum</keyword>
<evidence type="ECO:0000256" key="9">
    <source>
        <dbReference type="ARBA" id="ARBA00023136"/>
    </source>
</evidence>
<evidence type="ECO:0000256" key="13">
    <source>
        <dbReference type="ARBA" id="ARBA00045103"/>
    </source>
</evidence>
<dbReference type="InterPro" id="IPR001296">
    <property type="entry name" value="Glyco_trans_1"/>
</dbReference>
<dbReference type="PATRIC" id="fig|768671.3.peg.1609"/>
<feature type="compositionally biased region" description="Polar residues" evidence="15">
    <location>
        <begin position="334"/>
        <end position="347"/>
    </location>
</feature>
<evidence type="ECO:0000256" key="2">
    <source>
        <dbReference type="ARBA" id="ARBA00004922"/>
    </source>
</evidence>
<proteinExistence type="predicted"/>
<evidence type="ECO:0000256" key="10">
    <source>
        <dbReference type="ARBA" id="ARBA00032047"/>
    </source>
</evidence>
<dbReference type="SUPFAM" id="SSF53756">
    <property type="entry name" value="UDP-Glycosyltransferase/glycogen phosphorylase"/>
    <property type="match status" value="1"/>
</dbReference>
<feature type="domain" description="Glycosyltransferase subfamily 4-like N-terminal" evidence="17">
    <location>
        <begin position="67"/>
        <end position="164"/>
    </location>
</feature>
<feature type="domain" description="Glycosyl transferase family 1" evidence="16">
    <location>
        <begin position="168"/>
        <end position="312"/>
    </location>
</feature>
<accession>F9U9B0</accession>
<evidence type="ECO:0000256" key="6">
    <source>
        <dbReference type="ARBA" id="ARBA00022692"/>
    </source>
</evidence>
<evidence type="ECO:0000256" key="4">
    <source>
        <dbReference type="ARBA" id="ARBA00012649"/>
    </source>
</evidence>
<dbReference type="Gene3D" id="3.40.50.2000">
    <property type="entry name" value="Glycogen Phosphorylase B"/>
    <property type="match status" value="2"/>
</dbReference>
<evidence type="ECO:0000256" key="14">
    <source>
        <dbReference type="ARBA" id="ARBA00045104"/>
    </source>
</evidence>
<evidence type="ECO:0000256" key="8">
    <source>
        <dbReference type="ARBA" id="ARBA00022989"/>
    </source>
</evidence>